<sequence length="129" mass="15277">MLHRTLRLRFQVLVKPSLRYLSSADPPKGDSKYRAMSPTMAQSFGKQFTDEEIEKYIDPRGFTKEIDMENYEEVEPNQKDGNTEKKDENNAEGYKFKHNYKYKEYGFKHKGPEPTRHGDWEIKGRCSDF</sequence>
<feature type="compositionally biased region" description="Basic and acidic residues" evidence="2">
    <location>
        <begin position="76"/>
        <end position="89"/>
    </location>
</feature>
<evidence type="ECO:0000313" key="3">
    <source>
        <dbReference type="EMBL" id="CAI2383754.1"/>
    </source>
</evidence>
<name>A0AAD1Y330_EUPCR</name>
<comment type="caution">
    <text evidence="3">The sequence shown here is derived from an EMBL/GenBank/DDBJ whole genome shotgun (WGS) entry which is preliminary data.</text>
</comment>
<dbReference type="Proteomes" id="UP001295684">
    <property type="component" value="Unassembled WGS sequence"/>
</dbReference>
<accession>A0AAD1Y330</accession>
<reference evidence="3" key="1">
    <citation type="submission" date="2023-07" db="EMBL/GenBank/DDBJ databases">
        <authorList>
            <consortium name="AG Swart"/>
            <person name="Singh M."/>
            <person name="Singh A."/>
            <person name="Seah K."/>
            <person name="Emmerich C."/>
        </authorList>
    </citation>
    <scope>NUCLEOTIDE SEQUENCE</scope>
    <source>
        <strain evidence="3">DP1</strain>
    </source>
</reference>
<evidence type="ECO:0000256" key="2">
    <source>
        <dbReference type="SAM" id="MobiDB-lite"/>
    </source>
</evidence>
<organism evidence="3 4">
    <name type="scientific">Euplotes crassus</name>
    <dbReference type="NCBI Taxonomy" id="5936"/>
    <lineage>
        <taxon>Eukaryota</taxon>
        <taxon>Sar</taxon>
        <taxon>Alveolata</taxon>
        <taxon>Ciliophora</taxon>
        <taxon>Intramacronucleata</taxon>
        <taxon>Spirotrichea</taxon>
        <taxon>Hypotrichia</taxon>
        <taxon>Euplotida</taxon>
        <taxon>Euplotidae</taxon>
        <taxon>Moneuplotes</taxon>
    </lineage>
</organism>
<keyword evidence="4" id="KW-1185">Reference proteome</keyword>
<dbReference type="EMBL" id="CAMPGE010026055">
    <property type="protein sequence ID" value="CAI2383754.1"/>
    <property type="molecule type" value="Genomic_DNA"/>
</dbReference>
<evidence type="ECO:0000256" key="1">
    <source>
        <dbReference type="ARBA" id="ARBA00005701"/>
    </source>
</evidence>
<evidence type="ECO:0000313" key="4">
    <source>
        <dbReference type="Proteomes" id="UP001295684"/>
    </source>
</evidence>
<dbReference type="InterPro" id="IPR012875">
    <property type="entry name" value="SDHF4"/>
</dbReference>
<comment type="similarity">
    <text evidence="1">Belongs to the SDHAF4 family.</text>
</comment>
<evidence type="ECO:0008006" key="5">
    <source>
        <dbReference type="Google" id="ProtNLM"/>
    </source>
</evidence>
<dbReference type="Pfam" id="PF07896">
    <property type="entry name" value="DUF1674"/>
    <property type="match status" value="1"/>
</dbReference>
<dbReference type="AlphaFoldDB" id="A0AAD1Y330"/>
<protein>
    <recommendedName>
        <fullName evidence="5">Succinate dehydrogenase assembly factor 4, mitochondrial</fullName>
    </recommendedName>
</protein>
<proteinExistence type="inferred from homology"/>
<feature type="region of interest" description="Disordered" evidence="2">
    <location>
        <begin position="66"/>
        <end position="92"/>
    </location>
</feature>
<gene>
    <name evidence="3" type="ORF">ECRASSUSDP1_LOCUS25265</name>
</gene>